<proteinExistence type="predicted"/>
<dbReference type="Proteomes" id="UP000588111">
    <property type="component" value="Unassembled WGS sequence"/>
</dbReference>
<dbReference type="EMBL" id="JACHXL010000002">
    <property type="protein sequence ID" value="MBB3106512.1"/>
    <property type="molecule type" value="Genomic_DNA"/>
</dbReference>
<protein>
    <submittedName>
        <fullName evidence="1">Uncharacterized protein</fullName>
    </submittedName>
</protein>
<reference evidence="1 2" key="1">
    <citation type="submission" date="2020-08" db="EMBL/GenBank/DDBJ databases">
        <title>Genomic Encyclopedia of Type Strains, Phase III (KMG-III): the genomes of soil and plant-associated and newly described type strains.</title>
        <authorList>
            <person name="Whitman W."/>
        </authorList>
    </citation>
    <scope>NUCLEOTIDE SEQUENCE [LARGE SCALE GENOMIC DNA]</scope>
    <source>
        <strain evidence="1 2">CECT 5885</strain>
    </source>
</reference>
<sequence length="134" mass="15227">MCLAYSTIIQISQSQNSRLVMQCSPDSSDILMQTMALRTVVFQKIIDFLLRRGKFLPDTYDFPPHIEVIETALDTIVRMLASRQIQADSRIGSHRNFCNNNFPPYNSINTMLQTCPFLVTIASIKCVMICTLSD</sequence>
<accession>A0A839TAJ1</accession>
<evidence type="ECO:0000313" key="2">
    <source>
        <dbReference type="Proteomes" id="UP000588111"/>
    </source>
</evidence>
<dbReference type="AlphaFoldDB" id="A0A839TAJ1"/>
<organism evidence="1 2">
    <name type="scientific">Psychrobacter luti</name>
    <dbReference type="NCBI Taxonomy" id="198481"/>
    <lineage>
        <taxon>Bacteria</taxon>
        <taxon>Pseudomonadati</taxon>
        <taxon>Pseudomonadota</taxon>
        <taxon>Gammaproteobacteria</taxon>
        <taxon>Moraxellales</taxon>
        <taxon>Moraxellaceae</taxon>
        <taxon>Psychrobacter</taxon>
    </lineage>
</organism>
<gene>
    <name evidence="1" type="ORF">FHS24_001013</name>
</gene>
<name>A0A839TAJ1_9GAMM</name>
<keyword evidence="2" id="KW-1185">Reference proteome</keyword>
<evidence type="ECO:0000313" key="1">
    <source>
        <dbReference type="EMBL" id="MBB3106512.1"/>
    </source>
</evidence>
<comment type="caution">
    <text evidence="1">The sequence shown here is derived from an EMBL/GenBank/DDBJ whole genome shotgun (WGS) entry which is preliminary data.</text>
</comment>